<accession>A0A1S1HWJ4</accession>
<dbReference type="Pfam" id="PF00419">
    <property type="entry name" value="Fimbrial"/>
    <property type="match status" value="1"/>
</dbReference>
<dbReference type="InterPro" id="IPR050263">
    <property type="entry name" value="Bact_Fimbrial_Adh_Pro"/>
</dbReference>
<evidence type="ECO:0000313" key="4">
    <source>
        <dbReference type="Proteomes" id="UP000179588"/>
    </source>
</evidence>
<feature type="signal peptide" evidence="1">
    <location>
        <begin position="1"/>
        <end position="32"/>
    </location>
</feature>
<dbReference type="AlphaFoldDB" id="A0A1S1HWJ4"/>
<dbReference type="Proteomes" id="UP000179588">
    <property type="component" value="Unassembled WGS sequence"/>
</dbReference>
<feature type="chain" id="PRO_5010240283" description="Fimbrial-type adhesion domain-containing protein" evidence="1">
    <location>
        <begin position="33"/>
        <end position="211"/>
    </location>
</feature>
<evidence type="ECO:0000259" key="2">
    <source>
        <dbReference type="Pfam" id="PF00419"/>
    </source>
</evidence>
<dbReference type="EMBL" id="LVIE01000002">
    <property type="protein sequence ID" value="OHT25736.1"/>
    <property type="molecule type" value="Genomic_DNA"/>
</dbReference>
<sequence>MDKLPKRVGVYRVYTCLLSGLLSLGLSTPLWAALQTPRLNVDTGKIDGLHGVLRINGVFTDSPCRLSMQTADQTIDLGTIALGDFPRIGATGDGITFQIELMNCLAVENAQMNRQTGQIPWSKDEPGVAIRFVSTAMDNSGRYVLLNGVSGLGLEIHNAKGDVLPLDQSAPPTLLPAGQSTLTYRLVPVRLAKRVSPGEFSGVIGFQLSYD</sequence>
<dbReference type="GO" id="GO:0043709">
    <property type="term" value="P:cell adhesion involved in single-species biofilm formation"/>
    <property type="evidence" value="ECO:0007669"/>
    <property type="project" value="TreeGrafter"/>
</dbReference>
<protein>
    <recommendedName>
        <fullName evidence="2">Fimbrial-type adhesion domain-containing protein</fullName>
    </recommendedName>
</protein>
<comment type="caution">
    <text evidence="3">The sequence shown here is derived from an EMBL/GenBank/DDBJ whole genome shotgun (WGS) entry which is preliminary data.</text>
</comment>
<proteinExistence type="predicted"/>
<dbReference type="InterPro" id="IPR000259">
    <property type="entry name" value="Adhesion_dom_fimbrial"/>
</dbReference>
<dbReference type="PANTHER" id="PTHR33420:SF26">
    <property type="entry name" value="FIMBRIAL SUBUNIT"/>
    <property type="match status" value="1"/>
</dbReference>
<dbReference type="SUPFAM" id="SSF49401">
    <property type="entry name" value="Bacterial adhesins"/>
    <property type="match status" value="1"/>
</dbReference>
<dbReference type="GO" id="GO:0009289">
    <property type="term" value="C:pilus"/>
    <property type="evidence" value="ECO:0007669"/>
    <property type="project" value="InterPro"/>
</dbReference>
<dbReference type="PANTHER" id="PTHR33420">
    <property type="entry name" value="FIMBRIAL SUBUNIT ELFA-RELATED"/>
    <property type="match status" value="1"/>
</dbReference>
<evidence type="ECO:0000256" key="1">
    <source>
        <dbReference type="SAM" id="SignalP"/>
    </source>
</evidence>
<dbReference type="InterPro" id="IPR008966">
    <property type="entry name" value="Adhesion_dom_sf"/>
</dbReference>
<keyword evidence="4" id="KW-1185">Reference proteome</keyword>
<gene>
    <name evidence="3" type="ORF">A3Q29_12080</name>
</gene>
<evidence type="ECO:0000313" key="3">
    <source>
        <dbReference type="EMBL" id="OHT25736.1"/>
    </source>
</evidence>
<keyword evidence="1" id="KW-0732">Signal</keyword>
<name>A0A1S1HWJ4_PROST</name>
<dbReference type="Gene3D" id="2.60.40.1090">
    <property type="entry name" value="Fimbrial-type adhesion domain"/>
    <property type="match status" value="1"/>
</dbReference>
<organism evidence="3 4">
    <name type="scientific">Providencia stuartii</name>
    <dbReference type="NCBI Taxonomy" id="588"/>
    <lineage>
        <taxon>Bacteria</taxon>
        <taxon>Pseudomonadati</taxon>
        <taxon>Pseudomonadota</taxon>
        <taxon>Gammaproteobacteria</taxon>
        <taxon>Enterobacterales</taxon>
        <taxon>Morganellaceae</taxon>
        <taxon>Providencia</taxon>
    </lineage>
</organism>
<feature type="domain" description="Fimbrial-type adhesion" evidence="2">
    <location>
        <begin position="60"/>
        <end position="210"/>
    </location>
</feature>
<dbReference type="InterPro" id="IPR036937">
    <property type="entry name" value="Adhesion_dom_fimbrial_sf"/>
</dbReference>
<reference evidence="3 4" key="1">
    <citation type="submission" date="2016-03" db="EMBL/GenBank/DDBJ databases">
        <title>Genome sequence of Providencia stuartii strain, isolated from the salivary glands of larval Lucilia sericata.</title>
        <authorList>
            <person name="Yuan Y."/>
            <person name="Zhang Y."/>
            <person name="Fu S."/>
            <person name="Crippen T.L."/>
            <person name="Visi D."/>
            <person name="Benbow M.E."/>
            <person name="Allen M."/>
            <person name="Tomberlin J.K."/>
            <person name="Sze S.-H."/>
            <person name="Tarone A.M."/>
        </authorList>
    </citation>
    <scope>NUCLEOTIDE SEQUENCE [LARGE SCALE GENOMIC DNA]</scope>
    <source>
        <strain evidence="3 4">Crippen</strain>
    </source>
</reference>